<evidence type="ECO:0000313" key="1">
    <source>
        <dbReference type="EMBL" id="SPE18099.1"/>
    </source>
</evidence>
<dbReference type="AlphaFoldDB" id="A0A2N9L4E0"/>
<name>A0A2N9L4E0_9BACT</name>
<gene>
    <name evidence="1" type="ORF">SBA5_130038</name>
</gene>
<sequence>MKPDTSFATKSGHFHLLTTRSGMGFGSAENHSIRRRKQYECSRLQRIDPFGLLSYFPQSWAVWHAEFAGDWNEWGSTCVRTDATTGA</sequence>
<proteinExistence type="predicted"/>
<protein>
    <submittedName>
        <fullName evidence="1">Uncharacterized protein</fullName>
    </submittedName>
</protein>
<organism evidence="1 2">
    <name type="scientific">Candidatus Sulfuritelmatomonas gaucii</name>
    <dbReference type="NCBI Taxonomy" id="2043161"/>
    <lineage>
        <taxon>Bacteria</taxon>
        <taxon>Pseudomonadati</taxon>
        <taxon>Acidobacteriota</taxon>
        <taxon>Terriglobia</taxon>
        <taxon>Terriglobales</taxon>
        <taxon>Acidobacteriaceae</taxon>
        <taxon>Candidatus Sulfuritelmatomonas</taxon>
    </lineage>
</organism>
<accession>A0A2N9L4E0</accession>
<reference evidence="2" key="1">
    <citation type="submission" date="2018-02" db="EMBL/GenBank/DDBJ databases">
        <authorList>
            <person name="Hausmann B."/>
        </authorList>
    </citation>
    <scope>NUCLEOTIDE SEQUENCE [LARGE SCALE GENOMIC DNA]</scope>
    <source>
        <strain evidence="2">Peat soil MAG SbA5</strain>
    </source>
</reference>
<dbReference type="EMBL" id="OKRB01000035">
    <property type="protein sequence ID" value="SPE18099.1"/>
    <property type="molecule type" value="Genomic_DNA"/>
</dbReference>
<evidence type="ECO:0000313" key="2">
    <source>
        <dbReference type="Proteomes" id="UP000239735"/>
    </source>
</evidence>
<dbReference type="Proteomes" id="UP000239735">
    <property type="component" value="Unassembled WGS sequence"/>
</dbReference>